<evidence type="ECO:0000313" key="5">
    <source>
        <dbReference type="EMBL" id="JAP66424.1"/>
    </source>
</evidence>
<dbReference type="PROSITE" id="PS00280">
    <property type="entry name" value="BPTI_KUNITZ_1"/>
    <property type="match status" value="1"/>
</dbReference>
<dbReference type="GO" id="GO:0005615">
    <property type="term" value="C:extracellular space"/>
    <property type="evidence" value="ECO:0007669"/>
    <property type="project" value="TreeGrafter"/>
</dbReference>
<dbReference type="SUPFAM" id="SSF57362">
    <property type="entry name" value="BPTI-like"/>
    <property type="match status" value="3"/>
</dbReference>
<organism evidence="5">
    <name type="scientific">Hyalomma excavatum</name>
    <dbReference type="NCBI Taxonomy" id="257692"/>
    <lineage>
        <taxon>Eukaryota</taxon>
        <taxon>Metazoa</taxon>
        <taxon>Ecdysozoa</taxon>
        <taxon>Arthropoda</taxon>
        <taxon>Chelicerata</taxon>
        <taxon>Arachnida</taxon>
        <taxon>Acari</taxon>
        <taxon>Parasitiformes</taxon>
        <taxon>Ixodida</taxon>
        <taxon>Ixodoidea</taxon>
        <taxon>Ixodidae</taxon>
        <taxon>Hyalomminae</taxon>
        <taxon>Hyalomma</taxon>
    </lineage>
</organism>
<evidence type="ECO:0000256" key="1">
    <source>
        <dbReference type="ARBA" id="ARBA00022690"/>
    </source>
</evidence>
<dbReference type="PANTHER" id="PTHR10083:SF374">
    <property type="entry name" value="BPTI_KUNITZ INHIBITOR DOMAIN-CONTAINING PROTEIN"/>
    <property type="match status" value="1"/>
</dbReference>
<keyword evidence="3" id="KW-1015">Disulfide bond</keyword>
<accession>A0A131XFZ7</accession>
<dbReference type="GO" id="GO:0004867">
    <property type="term" value="F:serine-type endopeptidase inhibitor activity"/>
    <property type="evidence" value="ECO:0007669"/>
    <property type="project" value="UniProtKB-KW"/>
</dbReference>
<dbReference type="PROSITE" id="PS50279">
    <property type="entry name" value="BPTI_KUNITZ_2"/>
    <property type="match status" value="1"/>
</dbReference>
<keyword evidence="2" id="KW-0722">Serine protease inhibitor</keyword>
<dbReference type="InterPro" id="IPR002223">
    <property type="entry name" value="Kunitz_BPTI"/>
</dbReference>
<feature type="domain" description="BPTI/Kunitz inhibitor" evidence="4">
    <location>
        <begin position="107"/>
        <end position="159"/>
    </location>
</feature>
<dbReference type="PANTHER" id="PTHR10083">
    <property type="entry name" value="KUNITZ-TYPE PROTEASE INHIBITOR-RELATED"/>
    <property type="match status" value="1"/>
</dbReference>
<dbReference type="SMART" id="SM00131">
    <property type="entry name" value="KU"/>
    <property type="match status" value="1"/>
</dbReference>
<dbReference type="AlphaFoldDB" id="A0A131XFZ7"/>
<reference evidence="5" key="1">
    <citation type="journal article" date="2017" name="Ticks Tick Borne Dis.">
        <title>An insight into the sialome of Hyalomma excavatum.</title>
        <authorList>
            <person name="Ribeiro J.M."/>
            <person name="Slovak M."/>
            <person name="Francischetti I.M."/>
        </authorList>
    </citation>
    <scope>NUCLEOTIDE SEQUENCE</scope>
    <source>
        <strain evidence="5">Samish</strain>
        <tissue evidence="5">Salivary glands</tissue>
    </source>
</reference>
<evidence type="ECO:0000256" key="3">
    <source>
        <dbReference type="ARBA" id="ARBA00023157"/>
    </source>
</evidence>
<protein>
    <recommendedName>
        <fullName evidence="4">BPTI/Kunitz inhibitor domain-containing protein</fullName>
    </recommendedName>
</protein>
<sequence length="231" mass="25860">MALGEALEASRNGNCASNLYHTTLLFCLLAVSQSARSSGFSSDTRITDEDKCSGEWRICPKEDKGYYYNKTSDTCILYSKEGDCGLYRHLFPSMEECNWVCRTDTICKLPLKKGRKCEKSGALMYYFDQKKQECDLFYYEGCDGNANRFSSVQECEVTCRGKRCVTPINDDDGICDRTRTTYHFYGKDGNSSCVKGNGCSRDGDNFKSAGDCQRVCILKPTTVSSTNEVSS</sequence>
<dbReference type="EMBL" id="GEFH01002157">
    <property type="protein sequence ID" value="JAP66424.1"/>
    <property type="molecule type" value="mRNA"/>
</dbReference>
<dbReference type="InterPro" id="IPR036880">
    <property type="entry name" value="Kunitz_BPTI_sf"/>
</dbReference>
<dbReference type="InterPro" id="IPR020901">
    <property type="entry name" value="Prtase_inh_Kunz-CS"/>
</dbReference>
<proteinExistence type="evidence at transcript level"/>
<evidence type="ECO:0000256" key="2">
    <source>
        <dbReference type="ARBA" id="ARBA00022900"/>
    </source>
</evidence>
<keyword evidence="1" id="KW-0646">Protease inhibitor</keyword>
<evidence type="ECO:0000259" key="4">
    <source>
        <dbReference type="PROSITE" id="PS50279"/>
    </source>
</evidence>
<dbReference type="CDD" id="cd00109">
    <property type="entry name" value="Kunitz-type"/>
    <property type="match status" value="1"/>
</dbReference>
<dbReference type="Pfam" id="PF00014">
    <property type="entry name" value="Kunitz_BPTI"/>
    <property type="match status" value="1"/>
</dbReference>
<dbReference type="Gene3D" id="4.10.410.10">
    <property type="entry name" value="Pancreatic trypsin inhibitor Kunitz domain"/>
    <property type="match status" value="2"/>
</dbReference>
<dbReference type="InterPro" id="IPR050098">
    <property type="entry name" value="TFPI/VKTCI-like"/>
</dbReference>
<dbReference type="PRINTS" id="PR00759">
    <property type="entry name" value="BASICPTASE"/>
</dbReference>
<name>A0A131XFZ7_9ACAR</name>